<dbReference type="EMBL" id="JARKNE010000011">
    <property type="protein sequence ID" value="KAK5782655.1"/>
    <property type="molecule type" value="Genomic_DNA"/>
</dbReference>
<accession>A0ABR0MYC1</accession>
<protein>
    <submittedName>
        <fullName evidence="2">Uncharacterized protein</fullName>
    </submittedName>
</protein>
<comment type="caution">
    <text evidence="2">The sequence shown here is derived from an EMBL/GenBank/DDBJ whole genome shotgun (WGS) entry which is preliminary data.</text>
</comment>
<gene>
    <name evidence="2" type="ORF">PVK06_037160</name>
</gene>
<feature type="compositionally biased region" description="Basic and acidic residues" evidence="1">
    <location>
        <begin position="9"/>
        <end position="30"/>
    </location>
</feature>
<reference evidence="2 3" key="1">
    <citation type="submission" date="2023-03" db="EMBL/GenBank/DDBJ databases">
        <title>WGS of Gossypium arboreum.</title>
        <authorList>
            <person name="Yu D."/>
        </authorList>
    </citation>
    <scope>NUCLEOTIDE SEQUENCE [LARGE SCALE GENOMIC DNA]</scope>
    <source>
        <tissue evidence="2">Leaf</tissue>
    </source>
</reference>
<name>A0ABR0MYC1_GOSAR</name>
<organism evidence="2 3">
    <name type="scientific">Gossypium arboreum</name>
    <name type="common">Tree cotton</name>
    <name type="synonym">Gossypium nanking</name>
    <dbReference type="NCBI Taxonomy" id="29729"/>
    <lineage>
        <taxon>Eukaryota</taxon>
        <taxon>Viridiplantae</taxon>
        <taxon>Streptophyta</taxon>
        <taxon>Embryophyta</taxon>
        <taxon>Tracheophyta</taxon>
        <taxon>Spermatophyta</taxon>
        <taxon>Magnoliopsida</taxon>
        <taxon>eudicotyledons</taxon>
        <taxon>Gunneridae</taxon>
        <taxon>Pentapetalae</taxon>
        <taxon>rosids</taxon>
        <taxon>malvids</taxon>
        <taxon>Malvales</taxon>
        <taxon>Malvaceae</taxon>
        <taxon>Malvoideae</taxon>
        <taxon>Gossypium</taxon>
    </lineage>
</organism>
<evidence type="ECO:0000256" key="1">
    <source>
        <dbReference type="SAM" id="MobiDB-lite"/>
    </source>
</evidence>
<keyword evidence="3" id="KW-1185">Reference proteome</keyword>
<evidence type="ECO:0000313" key="2">
    <source>
        <dbReference type="EMBL" id="KAK5782655.1"/>
    </source>
</evidence>
<feature type="region of interest" description="Disordered" evidence="1">
    <location>
        <begin position="86"/>
        <end position="111"/>
    </location>
</feature>
<feature type="region of interest" description="Disordered" evidence="1">
    <location>
        <begin position="1"/>
        <end position="30"/>
    </location>
</feature>
<proteinExistence type="predicted"/>
<dbReference type="Proteomes" id="UP001358586">
    <property type="component" value="Chromosome 11"/>
</dbReference>
<sequence length="111" mass="12746">MKQCSYTGGEKECKEDERKEKEIRPEPRRTANRTVKEVYLEENSVNRGTKISQLNFKDTTAYLSPQVSPIKGEDKLNKNWYTEEDGLKGNFTMVGPTEEERHSNTNRGTGS</sequence>
<evidence type="ECO:0000313" key="3">
    <source>
        <dbReference type="Proteomes" id="UP001358586"/>
    </source>
</evidence>